<dbReference type="GO" id="GO:0005524">
    <property type="term" value="F:ATP binding"/>
    <property type="evidence" value="ECO:0007669"/>
    <property type="project" value="UniProtKB-KW"/>
</dbReference>
<dbReference type="Gene3D" id="3.40.50.300">
    <property type="entry name" value="P-loop containing nucleotide triphosphate hydrolases"/>
    <property type="match status" value="2"/>
</dbReference>
<dbReference type="Pfam" id="PF01061">
    <property type="entry name" value="ABC2_membrane"/>
    <property type="match status" value="2"/>
</dbReference>
<feature type="domain" description="ABC transporter" evidence="11">
    <location>
        <begin position="808"/>
        <end position="1051"/>
    </location>
</feature>
<keyword evidence="3" id="KW-0813">Transport</keyword>
<evidence type="ECO:0000256" key="2">
    <source>
        <dbReference type="ARBA" id="ARBA00006012"/>
    </source>
</evidence>
<keyword evidence="6" id="KW-0067">ATP-binding</keyword>
<feature type="transmembrane region" description="Helical" evidence="10">
    <location>
        <begin position="588"/>
        <end position="607"/>
    </location>
</feature>
<feature type="compositionally biased region" description="Polar residues" evidence="9">
    <location>
        <begin position="24"/>
        <end position="35"/>
    </location>
</feature>
<dbReference type="GO" id="GO:0140359">
    <property type="term" value="F:ABC-type transporter activity"/>
    <property type="evidence" value="ECO:0007669"/>
    <property type="project" value="InterPro"/>
</dbReference>
<feature type="transmembrane region" description="Helical" evidence="10">
    <location>
        <begin position="1184"/>
        <end position="1205"/>
    </location>
</feature>
<feature type="transmembrane region" description="Helical" evidence="10">
    <location>
        <begin position="1330"/>
        <end position="1349"/>
    </location>
</feature>
<dbReference type="InterPro" id="IPR003439">
    <property type="entry name" value="ABC_transporter-like_ATP-bd"/>
</dbReference>
<dbReference type="EMBL" id="JAUIQD010000005">
    <property type="protein sequence ID" value="KAK3349233.1"/>
    <property type="molecule type" value="Genomic_DNA"/>
</dbReference>
<feature type="transmembrane region" description="Helical" evidence="10">
    <location>
        <begin position="479"/>
        <end position="501"/>
    </location>
</feature>
<feature type="transmembrane region" description="Helical" evidence="10">
    <location>
        <begin position="619"/>
        <end position="640"/>
    </location>
</feature>
<evidence type="ECO:0000256" key="10">
    <source>
        <dbReference type="SAM" id="Phobius"/>
    </source>
</evidence>
<sequence length="1460" mass="161397">MDVIGPSLEKGAAASEKSKLGDAKTTNTTGSTSDLSVHVNPEPENPFSDVVSNPQLDPRNPAFNIRAWLANLTQFTSHHGAAAYPHQQFGVCFRNLAVSGYGTPTDYQKTVSNRILSVGAPFRWLSGSGSRKIPILRDFDGLVHAGEMLLVLGRPGSGCSTLLKTISGDVHGLLVEEGSHLNYQGVPPDQMRAQFRGEAIYMAEHDVHFPQLTVNQTLSFAAKARAPPDGLFPGVTRASFAERLKDVALAAFGLVQVANTNVGNELIKGVSGGERKRVSIAEAMLSGSSLQCWDNSTRGLDSANAIEFCRTLKVSAELAGATTFVALYQAPQAAYDTFDKVTLLYEGRQIYFGPSAEAAAYFEGLGFERAPRQTTPDFLTSVTSSERRTRAGSEKSVPRTPDDFVQRWKSSSASKSLGENLQKFDETFPVGGPSVRQLLDAKHFRQTSTQKPESPYMLSFLQQVSLCVHRGFHRLQRDATITITGVIVNSILALVVGSAFYDLDETTNSFYSRGVLIFLSLLLNAFASAMEILLLYAARPIVEKHVRYAFYHPSAEAMAGLVTDMPYKVGNAIFFNLVLYFMTNLRRTPAAFFTFLLFSFCTTLVMSHMYRTFGALSRTLVQALVPVALIILALILYTGFTTPVGSMVPWFGWIRFVNPIAYAFESLMVNEFWDRSFDCAAFVPQGPNYSSLDPLNRICSVVGAKTGSSFVSGEDYLRLSFGYEKAHQWRNFGILVAFTIFYLGTYIVAAEVISAKKSKGEVLVFRRGHGLTAPASDVESPNNSSIKGSESTPEVPDIPSIQKHTSVFHWRDICFDITVNKEKKRILDHVDGWIKPGTVTALIGPSGAGKTTLLDVLATRTTTGVISGDVFVNGSLRDTSFQRKTGYAQQFDLHLATATVRESLQFSALMRQPVTATKKEKLDYVEEVIKLLGMGEYAEAVIGIPGEGLNVEQRKRLTIGVELAARPQLLIFLDEPTSGLDSQTAWSILDLLTTLKQHGQAVLCTIHQPSAPLFQRFDRLLFLAPNGRPAYFGDIGARCKTLTSYFERNGAKPCPEDGNPAEWLMETIGCAPGSHSDIDWPAVWHESTELTEVRRELDTMEAHLSDKAQATATTTTHNGPEYWEFAAPYRVQLWECTKRVNVQYWRSPSYIYSKIALTTLTSLFLGLAFYMSDNTIQGLQNQSFSIFMLLTIFPNFVPQVLPNFVAQRDLYEARERPSKVYSWPVFLLSNMVTELAWNTLMSVFMFVVWYYPIGFYRNAIATDTVTERGALMFLLLWVFLMFTTTFGYLIQAAIETAEAAGNAASGLFTFWLVFCGVLVSPTAMPGFWKFMYYLSPFTYLISAVLSVGLSQSEVHCSDIELLSFQPGNGTCGAFMAPYIATQGGYLVDSRATGLCEYCPVGQTDVFLEFLGIRYVDRWRNLGILWAYTLFNAAAAVLVYWLARVPKGSKKEGKVAVVVVK</sequence>
<evidence type="ECO:0000256" key="6">
    <source>
        <dbReference type="ARBA" id="ARBA00022840"/>
    </source>
</evidence>
<evidence type="ECO:0000256" key="1">
    <source>
        <dbReference type="ARBA" id="ARBA00004141"/>
    </source>
</evidence>
<reference evidence="12" key="1">
    <citation type="journal article" date="2023" name="Mol. Phylogenet. Evol.">
        <title>Genome-scale phylogeny and comparative genomics of the fungal order Sordariales.</title>
        <authorList>
            <person name="Hensen N."/>
            <person name="Bonometti L."/>
            <person name="Westerberg I."/>
            <person name="Brannstrom I.O."/>
            <person name="Guillou S."/>
            <person name="Cros-Aarteil S."/>
            <person name="Calhoun S."/>
            <person name="Haridas S."/>
            <person name="Kuo A."/>
            <person name="Mondo S."/>
            <person name="Pangilinan J."/>
            <person name="Riley R."/>
            <person name="LaButti K."/>
            <person name="Andreopoulos B."/>
            <person name="Lipzen A."/>
            <person name="Chen C."/>
            <person name="Yan M."/>
            <person name="Daum C."/>
            <person name="Ng V."/>
            <person name="Clum A."/>
            <person name="Steindorff A."/>
            <person name="Ohm R.A."/>
            <person name="Martin F."/>
            <person name="Silar P."/>
            <person name="Natvig D.O."/>
            <person name="Lalanne C."/>
            <person name="Gautier V."/>
            <person name="Ament-Velasquez S.L."/>
            <person name="Kruys A."/>
            <person name="Hutchinson M.I."/>
            <person name="Powell A.J."/>
            <person name="Barry K."/>
            <person name="Miller A.N."/>
            <person name="Grigoriev I.V."/>
            <person name="Debuchy R."/>
            <person name="Gladieux P."/>
            <person name="Hiltunen Thoren M."/>
            <person name="Johannesson H."/>
        </authorList>
    </citation>
    <scope>NUCLEOTIDE SEQUENCE</scope>
    <source>
        <strain evidence="12">CBS 955.72</strain>
    </source>
</reference>
<feature type="domain" description="ABC transporter" evidence="11">
    <location>
        <begin position="113"/>
        <end position="371"/>
    </location>
</feature>
<dbReference type="InterPro" id="IPR027417">
    <property type="entry name" value="P-loop_NTPase"/>
</dbReference>
<dbReference type="CDD" id="cd03232">
    <property type="entry name" value="ABCG_PDR_domain2"/>
    <property type="match status" value="1"/>
</dbReference>
<keyword evidence="5" id="KW-0547">Nucleotide-binding</keyword>
<dbReference type="FunFam" id="3.40.50.300:FF:000054">
    <property type="entry name" value="ABC multidrug transporter atrF"/>
    <property type="match status" value="1"/>
</dbReference>
<dbReference type="PROSITE" id="PS50893">
    <property type="entry name" value="ABC_TRANSPORTER_2"/>
    <property type="match status" value="2"/>
</dbReference>
<feature type="transmembrane region" description="Helical" evidence="10">
    <location>
        <begin position="1423"/>
        <end position="1442"/>
    </location>
</feature>
<evidence type="ECO:0000256" key="5">
    <source>
        <dbReference type="ARBA" id="ARBA00022741"/>
    </source>
</evidence>
<dbReference type="InterPro" id="IPR010929">
    <property type="entry name" value="PDR_CDR_ABC"/>
</dbReference>
<evidence type="ECO:0000256" key="7">
    <source>
        <dbReference type="ARBA" id="ARBA00022989"/>
    </source>
</evidence>
<evidence type="ECO:0000259" key="11">
    <source>
        <dbReference type="PROSITE" id="PS50893"/>
    </source>
</evidence>
<evidence type="ECO:0000313" key="13">
    <source>
        <dbReference type="Proteomes" id="UP001275084"/>
    </source>
</evidence>
<feature type="transmembrane region" description="Helical" evidence="10">
    <location>
        <begin position="1271"/>
        <end position="1290"/>
    </location>
</feature>
<feature type="compositionally biased region" description="Basic and acidic residues" evidence="9">
    <location>
        <begin position="385"/>
        <end position="402"/>
    </location>
</feature>
<dbReference type="InterPro" id="IPR017871">
    <property type="entry name" value="ABC_transporter-like_CS"/>
</dbReference>
<comment type="subcellular location">
    <subcellularLocation>
        <location evidence="1">Membrane</location>
        <topology evidence="1">Multi-pass membrane protein</topology>
    </subcellularLocation>
</comment>
<dbReference type="InterPro" id="IPR034003">
    <property type="entry name" value="ABCG_PDR_2"/>
</dbReference>
<evidence type="ECO:0000256" key="4">
    <source>
        <dbReference type="ARBA" id="ARBA00022692"/>
    </source>
</evidence>
<reference evidence="12" key="2">
    <citation type="submission" date="2023-06" db="EMBL/GenBank/DDBJ databases">
        <authorList>
            <consortium name="Lawrence Berkeley National Laboratory"/>
            <person name="Haridas S."/>
            <person name="Hensen N."/>
            <person name="Bonometti L."/>
            <person name="Westerberg I."/>
            <person name="Brannstrom I.O."/>
            <person name="Guillou S."/>
            <person name="Cros-Aarteil S."/>
            <person name="Calhoun S."/>
            <person name="Kuo A."/>
            <person name="Mondo S."/>
            <person name="Pangilinan J."/>
            <person name="Riley R."/>
            <person name="Labutti K."/>
            <person name="Andreopoulos B."/>
            <person name="Lipzen A."/>
            <person name="Chen C."/>
            <person name="Yanf M."/>
            <person name="Daum C."/>
            <person name="Ng V."/>
            <person name="Clum A."/>
            <person name="Steindorff A."/>
            <person name="Ohm R."/>
            <person name="Martin F."/>
            <person name="Silar P."/>
            <person name="Natvig D."/>
            <person name="Lalanne C."/>
            <person name="Gautier V."/>
            <person name="Ament-Velasquez S.L."/>
            <person name="Kruys A."/>
            <person name="Hutchinson M.I."/>
            <person name="Powell A.J."/>
            <person name="Barry K."/>
            <person name="Miller A.N."/>
            <person name="Grigoriev I.V."/>
            <person name="Debuchy R."/>
            <person name="Gladieux P."/>
            <person name="Thoren M.H."/>
            <person name="Johannesson H."/>
        </authorList>
    </citation>
    <scope>NUCLEOTIDE SEQUENCE</scope>
    <source>
        <strain evidence="12">CBS 955.72</strain>
    </source>
</reference>
<feature type="transmembrane region" description="Helical" evidence="10">
    <location>
        <begin position="729"/>
        <end position="749"/>
    </location>
</feature>
<dbReference type="GO" id="GO:0016020">
    <property type="term" value="C:membrane"/>
    <property type="evidence" value="ECO:0007669"/>
    <property type="project" value="UniProtKB-SubCell"/>
</dbReference>
<dbReference type="Pfam" id="PF14510">
    <property type="entry name" value="ABC_trans_N"/>
    <property type="match status" value="1"/>
</dbReference>
<comment type="caution">
    <text evidence="12">The sequence shown here is derived from an EMBL/GenBank/DDBJ whole genome shotgun (WGS) entry which is preliminary data.</text>
</comment>
<feature type="region of interest" description="Disordered" evidence="9">
    <location>
        <begin position="1"/>
        <end position="53"/>
    </location>
</feature>
<evidence type="ECO:0000256" key="3">
    <source>
        <dbReference type="ARBA" id="ARBA00022448"/>
    </source>
</evidence>
<feature type="transmembrane region" description="Helical" evidence="10">
    <location>
        <begin position="1302"/>
        <end position="1324"/>
    </location>
</feature>
<dbReference type="SMART" id="SM00382">
    <property type="entry name" value="AAA"/>
    <property type="match status" value="2"/>
</dbReference>
<dbReference type="Pfam" id="PF00005">
    <property type="entry name" value="ABC_tran"/>
    <property type="match status" value="2"/>
</dbReference>
<feature type="transmembrane region" description="Helical" evidence="10">
    <location>
        <begin position="1151"/>
        <end position="1172"/>
    </location>
</feature>
<keyword evidence="13" id="KW-1185">Reference proteome</keyword>
<evidence type="ECO:0000256" key="9">
    <source>
        <dbReference type="SAM" id="MobiDB-lite"/>
    </source>
</evidence>
<keyword evidence="8 10" id="KW-0472">Membrane</keyword>
<dbReference type="GO" id="GO:0016887">
    <property type="term" value="F:ATP hydrolysis activity"/>
    <property type="evidence" value="ECO:0007669"/>
    <property type="project" value="InterPro"/>
</dbReference>
<keyword evidence="7 10" id="KW-1133">Transmembrane helix</keyword>
<dbReference type="PROSITE" id="PS00211">
    <property type="entry name" value="ABC_TRANSPORTER_1"/>
    <property type="match status" value="1"/>
</dbReference>
<proteinExistence type="inferred from homology"/>
<feature type="compositionally biased region" description="Polar residues" evidence="9">
    <location>
        <begin position="779"/>
        <end position="792"/>
    </location>
</feature>
<feature type="transmembrane region" description="Helical" evidence="10">
    <location>
        <begin position="513"/>
        <end position="537"/>
    </location>
</feature>
<dbReference type="CDD" id="cd03233">
    <property type="entry name" value="ABCG_PDR_domain1"/>
    <property type="match status" value="1"/>
</dbReference>
<feature type="region of interest" description="Disordered" evidence="9">
    <location>
        <begin position="774"/>
        <end position="796"/>
    </location>
</feature>
<comment type="similarity">
    <text evidence="2">Belongs to the ABC transporter superfamily. ABCG family. PDR (TC 3.A.1.205) subfamily.</text>
</comment>
<dbReference type="InterPro" id="IPR034001">
    <property type="entry name" value="ABCG_PDR_1"/>
</dbReference>
<dbReference type="InterPro" id="IPR013525">
    <property type="entry name" value="ABC2_TM"/>
</dbReference>
<evidence type="ECO:0000313" key="12">
    <source>
        <dbReference type="EMBL" id="KAK3349233.1"/>
    </source>
</evidence>
<organism evidence="12 13">
    <name type="scientific">Lasiosphaeria hispida</name>
    <dbReference type="NCBI Taxonomy" id="260671"/>
    <lineage>
        <taxon>Eukaryota</taxon>
        <taxon>Fungi</taxon>
        <taxon>Dikarya</taxon>
        <taxon>Ascomycota</taxon>
        <taxon>Pezizomycotina</taxon>
        <taxon>Sordariomycetes</taxon>
        <taxon>Sordariomycetidae</taxon>
        <taxon>Sordariales</taxon>
        <taxon>Lasiosphaeriaceae</taxon>
        <taxon>Lasiosphaeria</taxon>
    </lineage>
</organism>
<name>A0AAJ0HE86_9PEZI</name>
<evidence type="ECO:0000256" key="8">
    <source>
        <dbReference type="ARBA" id="ARBA00023136"/>
    </source>
</evidence>
<gene>
    <name evidence="12" type="ORF">B0T25DRAFT_458520</name>
</gene>
<keyword evidence="4 10" id="KW-0812">Transmembrane</keyword>
<feature type="transmembrane region" description="Helical" evidence="10">
    <location>
        <begin position="1225"/>
        <end position="1251"/>
    </location>
</feature>
<accession>A0AAJ0HE86</accession>
<dbReference type="Pfam" id="PF06422">
    <property type="entry name" value="PDR_CDR"/>
    <property type="match status" value="1"/>
</dbReference>
<feature type="region of interest" description="Disordered" evidence="9">
    <location>
        <begin position="376"/>
        <end position="402"/>
    </location>
</feature>
<dbReference type="SUPFAM" id="SSF52540">
    <property type="entry name" value="P-loop containing nucleoside triphosphate hydrolases"/>
    <property type="match status" value="2"/>
</dbReference>
<dbReference type="PANTHER" id="PTHR19241">
    <property type="entry name" value="ATP-BINDING CASSETTE TRANSPORTER"/>
    <property type="match status" value="1"/>
</dbReference>
<protein>
    <submittedName>
        <fullName evidence="12">ABC-2 type transporter-domain-containing protein</fullName>
    </submittedName>
</protein>
<dbReference type="Proteomes" id="UP001275084">
    <property type="component" value="Unassembled WGS sequence"/>
</dbReference>
<dbReference type="InterPro" id="IPR003593">
    <property type="entry name" value="AAA+_ATPase"/>
</dbReference>
<dbReference type="InterPro" id="IPR029481">
    <property type="entry name" value="ABC_trans_N"/>
</dbReference>